<evidence type="ECO:0000256" key="1">
    <source>
        <dbReference type="SAM" id="MobiDB-lite"/>
    </source>
</evidence>
<evidence type="ECO:0000313" key="2">
    <source>
        <dbReference type="Proteomes" id="UP000046393"/>
    </source>
</evidence>
<reference evidence="3" key="1">
    <citation type="submission" date="2017-02" db="UniProtKB">
        <authorList>
            <consortium name="WormBaseParasite"/>
        </authorList>
    </citation>
    <scope>IDENTIFICATION</scope>
</reference>
<sequence length="237" mass="26597">MPIADFDIQMESDPLLSSHDPLLFDSDAIDFINNNDLTDLKLDFPVDCFDDELVPSFLDAECFASELCSQIDAQQQQEDIADDEHSYAHLPGSPGSEHSGFSGTCSTSSAECLSASFHQPLDILQAASNEIFNTTSIESVSQTLSRHVEEQPQLQPHPQQQQPVKRSVTLSKQRTFRFTNELTSEALFVVQSENRYNVYSLCKNGKLDSKKRFFFLLFQMTATTGIFGYLNTRECSV</sequence>
<proteinExistence type="predicted"/>
<feature type="region of interest" description="Disordered" evidence="1">
    <location>
        <begin position="74"/>
        <end position="102"/>
    </location>
</feature>
<organism evidence="2 3">
    <name type="scientific">Syphacia muris</name>
    <dbReference type="NCBI Taxonomy" id="451379"/>
    <lineage>
        <taxon>Eukaryota</taxon>
        <taxon>Metazoa</taxon>
        <taxon>Ecdysozoa</taxon>
        <taxon>Nematoda</taxon>
        <taxon>Chromadorea</taxon>
        <taxon>Rhabditida</taxon>
        <taxon>Spirurina</taxon>
        <taxon>Oxyuridomorpha</taxon>
        <taxon>Oxyuroidea</taxon>
        <taxon>Oxyuridae</taxon>
        <taxon>Syphacia</taxon>
    </lineage>
</organism>
<protein>
    <submittedName>
        <fullName evidence="3">Clathrin_bdg domain-containing protein</fullName>
    </submittedName>
</protein>
<feature type="region of interest" description="Disordered" evidence="1">
    <location>
        <begin position="143"/>
        <end position="166"/>
    </location>
</feature>
<keyword evidence="2" id="KW-1185">Reference proteome</keyword>
<dbReference type="WBParaSite" id="SMUV_0000183901-mRNA-1">
    <property type="protein sequence ID" value="SMUV_0000183901-mRNA-1"/>
    <property type="gene ID" value="SMUV_0000183901"/>
</dbReference>
<accession>A0A0N5ACG3</accession>
<evidence type="ECO:0000313" key="3">
    <source>
        <dbReference type="WBParaSite" id="SMUV_0000183901-mRNA-1"/>
    </source>
</evidence>
<feature type="compositionally biased region" description="Low complexity" evidence="1">
    <location>
        <begin position="151"/>
        <end position="163"/>
    </location>
</feature>
<dbReference type="AlphaFoldDB" id="A0A0N5ACG3"/>
<name>A0A0N5ACG3_9BILA</name>
<dbReference type="Proteomes" id="UP000046393">
    <property type="component" value="Unplaced"/>
</dbReference>